<accession>A0ABX4IBQ5</accession>
<evidence type="ECO:0000313" key="1">
    <source>
        <dbReference type="EMBL" id="PCS04542.1"/>
    </source>
</evidence>
<gene>
    <name evidence="1" type="ORF">RR45_GL000857</name>
</gene>
<evidence type="ECO:0000313" key="2">
    <source>
        <dbReference type="Proteomes" id="UP000218979"/>
    </source>
</evidence>
<organism evidence="1 2">
    <name type="scientific">Pseudolactococcus chungangensis CAU 28 = DSM 22330</name>
    <dbReference type="NCBI Taxonomy" id="1122154"/>
    <lineage>
        <taxon>Bacteria</taxon>
        <taxon>Bacillati</taxon>
        <taxon>Bacillota</taxon>
        <taxon>Bacilli</taxon>
        <taxon>Lactobacillales</taxon>
        <taxon>Streptococcaceae</taxon>
        <taxon>Pseudolactococcus</taxon>
    </lineage>
</organism>
<proteinExistence type="predicted"/>
<dbReference type="Proteomes" id="UP000218979">
    <property type="component" value="Unassembled WGS sequence"/>
</dbReference>
<sequence>MGGVWLNRQEIHYTFFTDIISVTVVTDKGIMIKVKRCVT</sequence>
<dbReference type="EMBL" id="JXJT01000002">
    <property type="protein sequence ID" value="PCS04542.1"/>
    <property type="molecule type" value="Genomic_DNA"/>
</dbReference>
<name>A0ABX4IBQ5_9LACT</name>
<protein>
    <submittedName>
        <fullName evidence="1">Uncharacterized protein</fullName>
    </submittedName>
</protein>
<comment type="caution">
    <text evidence="1">The sequence shown here is derived from an EMBL/GenBank/DDBJ whole genome shotgun (WGS) entry which is preliminary data.</text>
</comment>
<keyword evidence="2" id="KW-1185">Reference proteome</keyword>
<reference evidence="1 2" key="1">
    <citation type="submission" date="2014-12" db="EMBL/GenBank/DDBJ databases">
        <title>Draft genome sequences of 10 type strains of Lactococcus.</title>
        <authorList>
            <person name="Sun Z."/>
            <person name="Zhong Z."/>
            <person name="Liu W."/>
            <person name="Zhang W."/>
            <person name="Zhang H."/>
        </authorList>
    </citation>
    <scope>NUCLEOTIDE SEQUENCE [LARGE SCALE GENOMIC DNA]</scope>
    <source>
        <strain evidence="1 2">DSM 22330</strain>
    </source>
</reference>